<feature type="domain" description="Glycosyltransferase 2-like" evidence="1">
    <location>
        <begin position="11"/>
        <end position="80"/>
    </location>
</feature>
<dbReference type="PANTHER" id="PTHR10859">
    <property type="entry name" value="GLYCOSYL TRANSFERASE"/>
    <property type="match status" value="1"/>
</dbReference>
<dbReference type="GO" id="GO:0006487">
    <property type="term" value="P:protein N-linked glycosylation"/>
    <property type="evidence" value="ECO:0007669"/>
    <property type="project" value="TreeGrafter"/>
</dbReference>
<proteinExistence type="predicted"/>
<dbReference type="SUPFAM" id="SSF53448">
    <property type="entry name" value="Nucleotide-diphospho-sugar transferases"/>
    <property type="match status" value="1"/>
</dbReference>
<name>A0A381W9Q0_9ZZZZ</name>
<dbReference type="AlphaFoldDB" id="A0A381W9Q0"/>
<dbReference type="Gene3D" id="3.90.550.10">
    <property type="entry name" value="Spore Coat Polysaccharide Biosynthesis Protein SpsA, Chain A"/>
    <property type="match status" value="1"/>
</dbReference>
<sequence length="93" mass="10709">MTFENNSLEISLVTPMFNEEGEIKANLERILVTMEKLGKDWEYILVDDGSTDNSYQIAFDVIGNHPRCNILHYQNNQGKGVDHRRIGKRIGEQ</sequence>
<gene>
    <name evidence="2" type="ORF">METZ01_LOCUS102130</name>
</gene>
<dbReference type="EMBL" id="UINC01011136">
    <property type="protein sequence ID" value="SVA49276.1"/>
    <property type="molecule type" value="Genomic_DNA"/>
</dbReference>
<evidence type="ECO:0000313" key="2">
    <source>
        <dbReference type="EMBL" id="SVA49276.1"/>
    </source>
</evidence>
<accession>A0A381W9Q0</accession>
<dbReference type="InterPro" id="IPR001173">
    <property type="entry name" value="Glyco_trans_2-like"/>
</dbReference>
<dbReference type="PANTHER" id="PTHR10859:SF91">
    <property type="entry name" value="DOLICHYL-PHOSPHATE BETA-GLUCOSYLTRANSFERASE"/>
    <property type="match status" value="1"/>
</dbReference>
<dbReference type="Pfam" id="PF00535">
    <property type="entry name" value="Glycos_transf_2"/>
    <property type="match status" value="1"/>
</dbReference>
<reference evidence="2" key="1">
    <citation type="submission" date="2018-05" db="EMBL/GenBank/DDBJ databases">
        <authorList>
            <person name="Lanie J.A."/>
            <person name="Ng W.-L."/>
            <person name="Kazmierczak K.M."/>
            <person name="Andrzejewski T.M."/>
            <person name="Davidsen T.M."/>
            <person name="Wayne K.J."/>
            <person name="Tettelin H."/>
            <person name="Glass J.I."/>
            <person name="Rusch D."/>
            <person name="Podicherti R."/>
            <person name="Tsui H.-C.T."/>
            <person name="Winkler M.E."/>
        </authorList>
    </citation>
    <scope>NUCLEOTIDE SEQUENCE</scope>
</reference>
<evidence type="ECO:0000259" key="1">
    <source>
        <dbReference type="Pfam" id="PF00535"/>
    </source>
</evidence>
<dbReference type="InterPro" id="IPR029044">
    <property type="entry name" value="Nucleotide-diphossugar_trans"/>
</dbReference>
<organism evidence="2">
    <name type="scientific">marine metagenome</name>
    <dbReference type="NCBI Taxonomy" id="408172"/>
    <lineage>
        <taxon>unclassified sequences</taxon>
        <taxon>metagenomes</taxon>
        <taxon>ecological metagenomes</taxon>
    </lineage>
</organism>
<protein>
    <recommendedName>
        <fullName evidence="1">Glycosyltransferase 2-like domain-containing protein</fullName>
    </recommendedName>
</protein>